<feature type="non-terminal residue" evidence="2">
    <location>
        <position position="1"/>
    </location>
</feature>
<dbReference type="AlphaFoldDB" id="F3CJV4"/>
<evidence type="ECO:0000313" key="3">
    <source>
        <dbReference type="Proteomes" id="UP000005466"/>
    </source>
</evidence>
<comment type="caution">
    <text evidence="2">The sequence shown here is derived from an EMBL/GenBank/DDBJ whole genome shotgun (WGS) entry which is preliminary data.</text>
</comment>
<gene>
    <name evidence="2" type="ORF">Pgy4_41894</name>
</gene>
<organism evidence="2 3">
    <name type="scientific">Pseudomonas savastanoi pv. glycinea str. race 4</name>
    <dbReference type="NCBI Taxonomy" id="875330"/>
    <lineage>
        <taxon>Bacteria</taxon>
        <taxon>Pseudomonadati</taxon>
        <taxon>Pseudomonadota</taxon>
        <taxon>Gammaproteobacteria</taxon>
        <taxon>Pseudomonadales</taxon>
        <taxon>Pseudomonadaceae</taxon>
        <taxon>Pseudomonas</taxon>
    </lineage>
</organism>
<dbReference type="EMBL" id="ADWY01004252">
    <property type="protein sequence ID" value="EGH19546.1"/>
    <property type="molecule type" value="Genomic_DNA"/>
</dbReference>
<protein>
    <submittedName>
        <fullName evidence="2">Uncharacterized protein</fullName>
    </submittedName>
</protein>
<evidence type="ECO:0000256" key="1">
    <source>
        <dbReference type="SAM" id="MobiDB-lite"/>
    </source>
</evidence>
<name>F3CJV4_PSESG</name>
<dbReference type="Proteomes" id="UP000005466">
    <property type="component" value="Unassembled WGS sequence"/>
</dbReference>
<feature type="compositionally biased region" description="Polar residues" evidence="1">
    <location>
        <begin position="15"/>
        <end position="26"/>
    </location>
</feature>
<accession>F3CJV4</accession>
<proteinExistence type="predicted"/>
<feature type="region of interest" description="Disordered" evidence="1">
    <location>
        <begin position="1"/>
        <end position="33"/>
    </location>
</feature>
<reference evidence="2 3" key="1">
    <citation type="journal article" date="2011" name="PLoS Pathog.">
        <title>Dynamic evolution of pathogenicity revealed by sequencing and comparative genomics of 19 Pseudomonas syringae isolates.</title>
        <authorList>
            <person name="Baltrus D.A."/>
            <person name="Nishimura M.T."/>
            <person name="Romanchuk A."/>
            <person name="Chang J.H."/>
            <person name="Mukhtar M.S."/>
            <person name="Cherkis K."/>
            <person name="Roach J."/>
            <person name="Grant S.R."/>
            <person name="Jones C.D."/>
            <person name="Dangl J.L."/>
        </authorList>
    </citation>
    <scope>NUCLEOTIDE SEQUENCE [LARGE SCALE GENOMIC DNA]</scope>
    <source>
        <strain evidence="3">race 4</strain>
    </source>
</reference>
<sequence>SVQSKKVDVRLIAATHSSGRSNSTGNGVPGSLA</sequence>
<evidence type="ECO:0000313" key="2">
    <source>
        <dbReference type="EMBL" id="EGH19546.1"/>
    </source>
</evidence>
<feature type="non-terminal residue" evidence="2">
    <location>
        <position position="33"/>
    </location>
</feature>